<organism evidence="7 8">
    <name type="scientific">Prorocentrum cordatum</name>
    <dbReference type="NCBI Taxonomy" id="2364126"/>
    <lineage>
        <taxon>Eukaryota</taxon>
        <taxon>Sar</taxon>
        <taxon>Alveolata</taxon>
        <taxon>Dinophyceae</taxon>
        <taxon>Prorocentrales</taxon>
        <taxon>Prorocentraceae</taxon>
        <taxon>Prorocentrum</taxon>
    </lineage>
</organism>
<sequence length="247" mass="26749">MRAHGVSEPEISGVLGALMAVLHLGNVAFAAPPGNSEGSEAVRRGASMASLAHACRLLGVEPARLEGALCRQTRRVPGRDGGTITSPLPVAKASDSRDALARHLYGAVFGFLVRRLNEAVRAAEAGGAAGDEGEPESCQSSFIGLLDIFGFEFFETNSFEQLCINFTNELLQQYPQRFAAPRPDQHYGRDPRGPFSKIMPVYVRARQVLQLKTSTSAKEPVLGKPIDTPKKFQKHYLSPFHIAHAKI</sequence>
<dbReference type="EMBL" id="CAUYUJ010021632">
    <property type="protein sequence ID" value="CAK0905982.1"/>
    <property type="molecule type" value="Genomic_DNA"/>
</dbReference>
<evidence type="ECO:0000256" key="2">
    <source>
        <dbReference type="ARBA" id="ARBA00022840"/>
    </source>
</evidence>
<feature type="chain" id="PRO_5046413966" description="Myosin motor domain-containing protein" evidence="5">
    <location>
        <begin position="31"/>
        <end position="247"/>
    </location>
</feature>
<dbReference type="PROSITE" id="PS51456">
    <property type="entry name" value="MYOSIN_MOTOR"/>
    <property type="match status" value="1"/>
</dbReference>
<dbReference type="InterPro" id="IPR001609">
    <property type="entry name" value="Myosin_head_motor_dom-like"/>
</dbReference>
<evidence type="ECO:0000313" key="8">
    <source>
        <dbReference type="Proteomes" id="UP001189429"/>
    </source>
</evidence>
<evidence type="ECO:0000256" key="1">
    <source>
        <dbReference type="ARBA" id="ARBA00022741"/>
    </source>
</evidence>
<evidence type="ECO:0000256" key="3">
    <source>
        <dbReference type="ARBA" id="ARBA00023203"/>
    </source>
</evidence>
<feature type="domain" description="Myosin motor" evidence="6">
    <location>
        <begin position="1"/>
        <end position="174"/>
    </location>
</feature>
<keyword evidence="5" id="KW-0732">Signal</keyword>
<gene>
    <name evidence="7" type="ORF">PCOR1329_LOCUS81505</name>
</gene>
<dbReference type="Pfam" id="PF00063">
    <property type="entry name" value="Myosin_head"/>
    <property type="match status" value="1"/>
</dbReference>
<keyword evidence="4" id="KW-0505">Motor protein</keyword>
<keyword evidence="2" id="KW-0067">ATP-binding</keyword>
<dbReference type="PANTHER" id="PTHR13140:SF706">
    <property type="entry name" value="DILUTE CLASS UNCONVENTIONAL MYOSIN, ISOFORM C"/>
    <property type="match status" value="1"/>
</dbReference>
<dbReference type="PANTHER" id="PTHR13140">
    <property type="entry name" value="MYOSIN"/>
    <property type="match status" value="1"/>
</dbReference>
<accession>A0ABN9Y3Q1</accession>
<dbReference type="Gene3D" id="1.20.58.530">
    <property type="match status" value="1"/>
</dbReference>
<evidence type="ECO:0000256" key="5">
    <source>
        <dbReference type="SAM" id="SignalP"/>
    </source>
</evidence>
<feature type="signal peptide" evidence="5">
    <location>
        <begin position="1"/>
        <end position="30"/>
    </location>
</feature>
<dbReference type="SMART" id="SM00242">
    <property type="entry name" value="MYSc"/>
    <property type="match status" value="1"/>
</dbReference>
<keyword evidence="1" id="KW-0547">Nucleotide-binding</keyword>
<reference evidence="7" key="1">
    <citation type="submission" date="2023-10" db="EMBL/GenBank/DDBJ databases">
        <authorList>
            <person name="Chen Y."/>
            <person name="Shah S."/>
            <person name="Dougan E. K."/>
            <person name="Thang M."/>
            <person name="Chan C."/>
        </authorList>
    </citation>
    <scope>NUCLEOTIDE SEQUENCE [LARGE SCALE GENOMIC DNA]</scope>
</reference>
<evidence type="ECO:0000259" key="6">
    <source>
        <dbReference type="PROSITE" id="PS51456"/>
    </source>
</evidence>
<dbReference type="InterPro" id="IPR027417">
    <property type="entry name" value="P-loop_NTPase"/>
</dbReference>
<dbReference type="Gene3D" id="1.20.120.720">
    <property type="entry name" value="Myosin VI head, motor domain, U50 subdomain"/>
    <property type="match status" value="1"/>
</dbReference>
<evidence type="ECO:0000256" key="4">
    <source>
        <dbReference type="PROSITE-ProRule" id="PRU00782"/>
    </source>
</evidence>
<keyword evidence="3 4" id="KW-0009">Actin-binding</keyword>
<keyword evidence="4" id="KW-0518">Myosin</keyword>
<keyword evidence="8" id="KW-1185">Reference proteome</keyword>
<proteinExistence type="inferred from homology"/>
<comment type="caution">
    <text evidence="7">The sequence shown here is derived from an EMBL/GenBank/DDBJ whole genome shotgun (WGS) entry which is preliminary data.</text>
</comment>
<name>A0ABN9Y3Q1_9DINO</name>
<comment type="caution">
    <text evidence="4">Lacks conserved residue(s) required for the propagation of feature annotation.</text>
</comment>
<evidence type="ECO:0000313" key="7">
    <source>
        <dbReference type="EMBL" id="CAK0905982.1"/>
    </source>
</evidence>
<comment type="similarity">
    <text evidence="4">Belongs to the TRAFAC class myosin-kinesin ATPase superfamily. Myosin family.</text>
</comment>
<dbReference type="Proteomes" id="UP001189429">
    <property type="component" value="Unassembled WGS sequence"/>
</dbReference>
<protein>
    <recommendedName>
        <fullName evidence="6">Myosin motor domain-containing protein</fullName>
    </recommendedName>
</protein>
<dbReference type="SUPFAM" id="SSF52540">
    <property type="entry name" value="P-loop containing nucleoside triphosphate hydrolases"/>
    <property type="match status" value="1"/>
</dbReference>